<dbReference type="AlphaFoldDB" id="A0A0E4H2W6"/>
<dbReference type="EMBL" id="CTEE01000003">
    <property type="protein sequence ID" value="CQD24776.1"/>
    <property type="molecule type" value="Genomic_DNA"/>
</dbReference>
<reference evidence="3" key="2">
    <citation type="submission" date="2022-08" db="EMBL/GenBank/DDBJ databases">
        <title>Complete genome sequence of 14 non-tuberculosis mycobacteria type-strains.</title>
        <authorList>
            <person name="Igarashi Y."/>
            <person name="Osugi A."/>
            <person name="Mitarai S."/>
        </authorList>
    </citation>
    <scope>NUCLEOTIDE SEQUENCE</scope>
    <source>
        <strain evidence="3">ATCC 51985</strain>
        <plasmid evidence="3">unnamed1</plasmid>
    </source>
</reference>
<feature type="domain" description="DUF1330" evidence="1">
    <location>
        <begin position="1"/>
        <end position="34"/>
    </location>
</feature>
<evidence type="ECO:0000313" key="3">
    <source>
        <dbReference type="EMBL" id="ULP45518.1"/>
    </source>
</evidence>
<dbReference type="OrthoDB" id="9806380at2"/>
<protein>
    <submittedName>
        <fullName evidence="3">DUF1330 domain-containing protein</fullName>
    </submittedName>
</protein>
<dbReference type="Pfam" id="PF07045">
    <property type="entry name" value="DUF1330"/>
    <property type="match status" value="1"/>
</dbReference>
<geneLocation type="plasmid" evidence="3 5">
    <name>unnamed1</name>
</geneLocation>
<proteinExistence type="predicted"/>
<evidence type="ECO:0000313" key="5">
    <source>
        <dbReference type="Proteomes" id="UP001055171"/>
    </source>
</evidence>
<sequence>MDAARAWYHSEAYAEILPLRLNGADYSGILVEGI</sequence>
<dbReference type="EMBL" id="CP092424">
    <property type="protein sequence ID" value="ULP45518.1"/>
    <property type="molecule type" value="Genomic_DNA"/>
</dbReference>
<dbReference type="InterPro" id="IPR010753">
    <property type="entry name" value="DUF1330"/>
</dbReference>
<organism evidence="2 4">
    <name type="scientific">Mycobacterium lentiflavum</name>
    <dbReference type="NCBI Taxonomy" id="141349"/>
    <lineage>
        <taxon>Bacteria</taxon>
        <taxon>Bacillati</taxon>
        <taxon>Actinomycetota</taxon>
        <taxon>Actinomycetes</taxon>
        <taxon>Mycobacteriales</taxon>
        <taxon>Mycobacteriaceae</taxon>
        <taxon>Mycobacterium</taxon>
        <taxon>Mycobacterium simiae complex</taxon>
    </lineage>
</organism>
<dbReference type="Gene3D" id="3.30.70.100">
    <property type="match status" value="1"/>
</dbReference>
<evidence type="ECO:0000259" key="1">
    <source>
        <dbReference type="Pfam" id="PF07045"/>
    </source>
</evidence>
<name>A0A0E4H2W6_MYCLN</name>
<evidence type="ECO:0000313" key="2">
    <source>
        <dbReference type="EMBL" id="CQD24776.1"/>
    </source>
</evidence>
<accession>A0A0E4H2W6</accession>
<evidence type="ECO:0000313" key="4">
    <source>
        <dbReference type="Proteomes" id="UP000199251"/>
    </source>
</evidence>
<dbReference type="Proteomes" id="UP000199251">
    <property type="component" value="Unassembled WGS sequence"/>
</dbReference>
<keyword evidence="3" id="KW-0614">Plasmid</keyword>
<keyword evidence="5" id="KW-1185">Reference proteome</keyword>
<dbReference type="SUPFAM" id="SSF54909">
    <property type="entry name" value="Dimeric alpha+beta barrel"/>
    <property type="match status" value="1"/>
</dbReference>
<gene>
    <name evidence="2" type="ORF">BN1232_06373</name>
    <name evidence="3" type="ORF">MJO58_27620</name>
</gene>
<reference evidence="2 4" key="1">
    <citation type="submission" date="2015-03" db="EMBL/GenBank/DDBJ databases">
        <authorList>
            <person name="Urmite Genomes"/>
        </authorList>
    </citation>
    <scope>NUCLEOTIDE SEQUENCE [LARGE SCALE GENOMIC DNA]</scope>
    <source>
        <strain evidence="2 4">CSUR P1491</strain>
    </source>
</reference>
<dbReference type="InterPro" id="IPR011008">
    <property type="entry name" value="Dimeric_a/b-barrel"/>
</dbReference>
<dbReference type="Proteomes" id="UP001055171">
    <property type="component" value="Plasmid unnamed1"/>
</dbReference>